<comment type="caution">
    <text evidence="4">The sequence shown here is derived from an EMBL/GenBank/DDBJ whole genome shotgun (WGS) entry which is preliminary data.</text>
</comment>
<reference evidence="4 5" key="1">
    <citation type="submission" date="2023-01" db="EMBL/GenBank/DDBJ databases">
        <authorList>
            <person name="Yoon J.-W."/>
        </authorList>
    </citation>
    <scope>NUCLEOTIDE SEQUENCE [LARGE SCALE GENOMIC DNA]</scope>
    <source>
        <strain evidence="4 5">KMU-50</strain>
    </source>
</reference>
<feature type="signal peptide" evidence="2">
    <location>
        <begin position="1"/>
        <end position="19"/>
    </location>
</feature>
<keyword evidence="1" id="KW-0472">Membrane</keyword>
<evidence type="ECO:0000256" key="2">
    <source>
        <dbReference type="SAM" id="SignalP"/>
    </source>
</evidence>
<feature type="domain" description="SHOCT" evidence="3">
    <location>
        <begin position="79"/>
        <end position="104"/>
    </location>
</feature>
<dbReference type="EMBL" id="JAQIIO010000025">
    <property type="protein sequence ID" value="MDA5095881.1"/>
    <property type="molecule type" value="Genomic_DNA"/>
</dbReference>
<name>A0ABT4W5S9_9RHOB</name>
<gene>
    <name evidence="4" type="ORF">O2N63_17460</name>
</gene>
<keyword evidence="1" id="KW-1133">Transmembrane helix</keyword>
<evidence type="ECO:0000259" key="3">
    <source>
        <dbReference type="Pfam" id="PF09851"/>
    </source>
</evidence>
<evidence type="ECO:0000313" key="4">
    <source>
        <dbReference type="EMBL" id="MDA5095881.1"/>
    </source>
</evidence>
<dbReference type="Pfam" id="PF09851">
    <property type="entry name" value="SHOCT"/>
    <property type="match status" value="1"/>
</dbReference>
<evidence type="ECO:0000256" key="1">
    <source>
        <dbReference type="SAM" id="Phobius"/>
    </source>
</evidence>
<dbReference type="RefSeq" id="WP_271055592.1">
    <property type="nucleotide sequence ID" value="NZ_JAQIIO010000025.1"/>
</dbReference>
<keyword evidence="1" id="KW-0812">Transmembrane</keyword>
<dbReference type="Proteomes" id="UP001528040">
    <property type="component" value="Unassembled WGS sequence"/>
</dbReference>
<feature type="chain" id="PRO_5046822180" evidence="2">
    <location>
        <begin position="20"/>
        <end position="106"/>
    </location>
</feature>
<feature type="transmembrane region" description="Helical" evidence="1">
    <location>
        <begin position="45"/>
        <end position="66"/>
    </location>
</feature>
<sequence>MTKKLIATSIAVLSGAAIAYADPAGDWGAGYGHMGWGGGFGMLGGFMMLVFWGVIIALIVIAVRWFSDNRPGGAKSSNAMDILRSRFAKGEIDEEEFRKRKAALEE</sequence>
<organism evidence="4 5">
    <name type="scientific">Aliiroseovarius salicola</name>
    <dbReference type="NCBI Taxonomy" id="3009082"/>
    <lineage>
        <taxon>Bacteria</taxon>
        <taxon>Pseudomonadati</taxon>
        <taxon>Pseudomonadota</taxon>
        <taxon>Alphaproteobacteria</taxon>
        <taxon>Rhodobacterales</taxon>
        <taxon>Paracoccaceae</taxon>
        <taxon>Aliiroseovarius</taxon>
    </lineage>
</organism>
<protein>
    <submittedName>
        <fullName evidence="4">SHOCT domain-containing protein</fullName>
    </submittedName>
</protein>
<accession>A0ABT4W5S9</accession>
<keyword evidence="2" id="KW-0732">Signal</keyword>
<proteinExistence type="predicted"/>
<evidence type="ECO:0000313" key="5">
    <source>
        <dbReference type="Proteomes" id="UP001528040"/>
    </source>
</evidence>
<dbReference type="InterPro" id="IPR018649">
    <property type="entry name" value="SHOCT"/>
</dbReference>
<keyword evidence="5" id="KW-1185">Reference proteome</keyword>